<sequence>HLNIVLVVPMAIHTMRDLMPLATFSSSPMDANILWAEIAFLALSSVVIPGLTPREHVPLDASDQAPSPEQTASLFSGLVFGWVDGLVRTASQASSIAIDALPPLSDISGSRYLKGAFMARLDPFSGATRRHIFWNLLRIFSGKLLLPVLFLNLHAVSNFIAPLGLKNLLQYIETRGEGATYRPWFWIASLFFGPTISVITWDGFLHATVRIRQQALITQLILEHSLRLRVKADVKGESKRKNLLGKISNLVTTDVFNASDAGLVHAMIPIEWPVSMICALALLYNILGWSAFVGVAVIISAIPVVKIFANAIATIAENTMTRGDARIQRIVELTNIIRMVKLLGWEKEMEARIASSREEELIWIKKRQFYILLSSSIQVLVTFFTMLATFFTYTIILKHQLSASIVFSSMAIFDILAQEWQRLEYGIEWMPVVKNNLDRLNAFLEETELLDEYTNQEHGGNLEHPGKIGFSKASFSWSRLEDEIVGIEAPITNFKLQVDELVFPANKVTIITGPTGSGKTSLLMALLGECQHDAGEMHFLPMTENSWYNLPRDGGVAFAPQESWVINATIKASPLDNILFGLPFKGPRYRDVLHQCALEHDIELFQGKDETEVGEKGITLSGGQKARLTLARAIYSAADILILDDVFAALDAHTSKWIVEKCFQGPLVQGRTVIMVSHNLPLLTPIAEHMVIVENGRIIKQESFSRDYNSVSGFASSTNQDLHIDRPEDIIGASDESSGGKLIEAEETLTGKLTWGTISVYLYAMFGRSPMLFILGSVGGQLMQKVTITAQTWYLGYWAAQYDDPTRMNSVLALSYIGGYGLFIAANYLFLVSSSTVFIVGAIRASRTIHQRLLGSILAATWRWLDITPVSRIITRCSQDIRVVDEAIGSVVRRLTNITLNMLVKAAAVIALSPAFLVPSLVVAAFGVWVGNIFLSASLPVKRQHANAKAPVVAHIGTAIAGLTSIRAYGAQAAFIEQAHVLQDRYSRAYGAMLSLNRWVDIRIEVAGSLFATLLAVYLVYFKEMSASNTGFSLSMAIGFTDLIFMWVRSFNELQLQANSIERLASYLDIEHEAEPTPAGIPPAFWPASGSLEVKNLSAKYSENGPHALDNISFSVLTGERIGIVGRTGSGKSSLALSLLRCILTEGEVLYDGLPISSINLDILRAKITIIPQVPELVSGTLRYNLDPFEEHDDAALNDALRSSGFFALQEAGEHRLSLDSDIADTGGNLSLGERQIVVLARGLLRASKLLILDEASSAIDYRTDAIIQQSLRTVTMEGRTLLTIAHRLQTVMDFDRILVLDAGHVAEFDTPQALLAKKDGILKALVEESPNKEQLYGMVNA</sequence>
<organism evidence="12 13">
    <name type="scientific">Cylindrobasidium torrendii FP15055 ss-10</name>
    <dbReference type="NCBI Taxonomy" id="1314674"/>
    <lineage>
        <taxon>Eukaryota</taxon>
        <taxon>Fungi</taxon>
        <taxon>Dikarya</taxon>
        <taxon>Basidiomycota</taxon>
        <taxon>Agaricomycotina</taxon>
        <taxon>Agaricomycetes</taxon>
        <taxon>Agaricomycetidae</taxon>
        <taxon>Agaricales</taxon>
        <taxon>Marasmiineae</taxon>
        <taxon>Physalacriaceae</taxon>
        <taxon>Cylindrobasidium</taxon>
    </lineage>
</organism>
<feature type="domain" description="ABC transmembrane type-1" evidence="11">
    <location>
        <begin position="775"/>
        <end position="1056"/>
    </location>
</feature>
<dbReference type="PROSITE" id="PS50893">
    <property type="entry name" value="ABC_TRANSPORTER_2"/>
    <property type="match status" value="2"/>
</dbReference>
<dbReference type="InterPro" id="IPR003439">
    <property type="entry name" value="ABC_transporter-like_ATP-bd"/>
</dbReference>
<feature type="transmembrane region" description="Helical" evidence="9">
    <location>
        <begin position="814"/>
        <end position="843"/>
    </location>
</feature>
<feature type="domain" description="ABC transporter" evidence="10">
    <location>
        <begin position="1092"/>
        <end position="1328"/>
    </location>
</feature>
<accession>A0A0D7BBL2</accession>
<dbReference type="Pfam" id="PF00664">
    <property type="entry name" value="ABC_membrane"/>
    <property type="match status" value="2"/>
</dbReference>
<keyword evidence="3 9" id="KW-0812">Transmembrane</keyword>
<dbReference type="InterPro" id="IPR027417">
    <property type="entry name" value="P-loop_NTPase"/>
</dbReference>
<keyword evidence="2" id="KW-0813">Transport</keyword>
<protein>
    <submittedName>
        <fullName evidence="12">p-loop containing nucleoside triphosphate hydrolase protein</fullName>
    </submittedName>
</protein>
<feature type="domain" description="ABC transporter" evidence="10">
    <location>
        <begin position="478"/>
        <end position="720"/>
    </location>
</feature>
<keyword evidence="13" id="KW-1185">Reference proteome</keyword>
<dbReference type="Gene3D" id="1.20.1560.10">
    <property type="entry name" value="ABC transporter type 1, transmembrane domain"/>
    <property type="match status" value="2"/>
</dbReference>
<evidence type="ECO:0000256" key="5">
    <source>
        <dbReference type="ARBA" id="ARBA00022741"/>
    </source>
</evidence>
<evidence type="ECO:0000256" key="6">
    <source>
        <dbReference type="ARBA" id="ARBA00022840"/>
    </source>
</evidence>
<dbReference type="FunFam" id="3.40.50.300:FF:000838">
    <property type="entry name" value="ABC multidrug transporter (Eurofung)"/>
    <property type="match status" value="1"/>
</dbReference>
<dbReference type="SUPFAM" id="SSF90123">
    <property type="entry name" value="ABC transporter transmembrane region"/>
    <property type="match status" value="2"/>
</dbReference>
<dbReference type="CDD" id="cd03244">
    <property type="entry name" value="ABCC_MRP_domain2"/>
    <property type="match status" value="1"/>
</dbReference>
<keyword evidence="8 9" id="KW-0472">Membrane</keyword>
<feature type="non-terminal residue" evidence="12">
    <location>
        <position position="1"/>
    </location>
</feature>
<dbReference type="EMBL" id="KN880541">
    <property type="protein sequence ID" value="KIY66891.1"/>
    <property type="molecule type" value="Genomic_DNA"/>
</dbReference>
<dbReference type="Proteomes" id="UP000054007">
    <property type="component" value="Unassembled WGS sequence"/>
</dbReference>
<dbReference type="Pfam" id="PF00005">
    <property type="entry name" value="ABC_tran"/>
    <property type="match status" value="2"/>
</dbReference>
<dbReference type="CDD" id="cd18604">
    <property type="entry name" value="ABC_6TM_VMR1_D2_like"/>
    <property type="match status" value="1"/>
</dbReference>
<dbReference type="PROSITE" id="PS00211">
    <property type="entry name" value="ABC_TRANSPORTER_1"/>
    <property type="match status" value="1"/>
</dbReference>
<dbReference type="InterPro" id="IPR017871">
    <property type="entry name" value="ABC_transporter-like_CS"/>
</dbReference>
<feature type="transmembrane region" description="Helical" evidence="9">
    <location>
        <begin position="184"/>
        <end position="204"/>
    </location>
</feature>
<comment type="subcellular location">
    <subcellularLocation>
        <location evidence="1">Membrane</location>
        <topology evidence="1">Multi-pass membrane protein</topology>
    </subcellularLocation>
</comment>
<dbReference type="InterPro" id="IPR036640">
    <property type="entry name" value="ABC1_TM_sf"/>
</dbReference>
<gene>
    <name evidence="12" type="ORF">CYLTODRAFT_354223</name>
</gene>
<dbReference type="PROSITE" id="PS50929">
    <property type="entry name" value="ABC_TM1F"/>
    <property type="match status" value="2"/>
</dbReference>
<dbReference type="InterPro" id="IPR003593">
    <property type="entry name" value="AAA+_ATPase"/>
</dbReference>
<dbReference type="InterPro" id="IPR011527">
    <property type="entry name" value="ABC1_TM_dom"/>
</dbReference>
<feature type="transmembrane region" description="Helical" evidence="9">
    <location>
        <begin position="144"/>
        <end position="164"/>
    </location>
</feature>
<reference evidence="12 13" key="1">
    <citation type="journal article" date="2015" name="Fungal Genet. Biol.">
        <title>Evolution of novel wood decay mechanisms in Agaricales revealed by the genome sequences of Fistulina hepatica and Cylindrobasidium torrendii.</title>
        <authorList>
            <person name="Floudas D."/>
            <person name="Held B.W."/>
            <person name="Riley R."/>
            <person name="Nagy L.G."/>
            <person name="Koehler G."/>
            <person name="Ransdell A.S."/>
            <person name="Younus H."/>
            <person name="Chow J."/>
            <person name="Chiniquy J."/>
            <person name="Lipzen A."/>
            <person name="Tritt A."/>
            <person name="Sun H."/>
            <person name="Haridas S."/>
            <person name="LaButti K."/>
            <person name="Ohm R.A."/>
            <person name="Kues U."/>
            <person name="Blanchette R.A."/>
            <person name="Grigoriev I.V."/>
            <person name="Minto R.E."/>
            <person name="Hibbett D.S."/>
        </authorList>
    </citation>
    <scope>NUCLEOTIDE SEQUENCE [LARGE SCALE GENOMIC DNA]</scope>
    <source>
        <strain evidence="12 13">FP15055 ss-10</strain>
    </source>
</reference>
<evidence type="ECO:0000256" key="3">
    <source>
        <dbReference type="ARBA" id="ARBA00022692"/>
    </source>
</evidence>
<proteinExistence type="predicted"/>
<dbReference type="InterPro" id="IPR050173">
    <property type="entry name" value="ABC_transporter_C-like"/>
</dbReference>
<dbReference type="PANTHER" id="PTHR24223:SF356">
    <property type="entry name" value="ATP-BINDING CASSETTE TRANSPORTER ABC4"/>
    <property type="match status" value="1"/>
</dbReference>
<feature type="transmembrane region" description="Helical" evidence="9">
    <location>
        <begin position="1029"/>
        <end position="1048"/>
    </location>
</feature>
<evidence type="ECO:0000256" key="9">
    <source>
        <dbReference type="SAM" id="Phobius"/>
    </source>
</evidence>
<keyword evidence="7 9" id="KW-1133">Transmembrane helix</keyword>
<feature type="transmembrane region" description="Helical" evidence="9">
    <location>
        <begin position="903"/>
        <end position="930"/>
    </location>
</feature>
<evidence type="ECO:0000313" key="12">
    <source>
        <dbReference type="EMBL" id="KIY66891.1"/>
    </source>
</evidence>
<keyword evidence="6" id="KW-0067">ATP-binding</keyword>
<evidence type="ECO:0000313" key="13">
    <source>
        <dbReference type="Proteomes" id="UP000054007"/>
    </source>
</evidence>
<keyword evidence="5" id="KW-0547">Nucleotide-binding</keyword>
<evidence type="ECO:0000259" key="11">
    <source>
        <dbReference type="PROSITE" id="PS50929"/>
    </source>
</evidence>
<evidence type="ECO:0000256" key="4">
    <source>
        <dbReference type="ARBA" id="ARBA00022737"/>
    </source>
</evidence>
<evidence type="ECO:0000256" key="8">
    <source>
        <dbReference type="ARBA" id="ARBA00023136"/>
    </source>
</evidence>
<dbReference type="CDD" id="cd03250">
    <property type="entry name" value="ABCC_MRP_domain1"/>
    <property type="match status" value="1"/>
</dbReference>
<dbReference type="GO" id="GO:0140359">
    <property type="term" value="F:ABC-type transporter activity"/>
    <property type="evidence" value="ECO:0007669"/>
    <property type="project" value="InterPro"/>
</dbReference>
<keyword evidence="4" id="KW-0677">Repeat</keyword>
<dbReference type="STRING" id="1314674.A0A0D7BBL2"/>
<evidence type="ECO:0000259" key="10">
    <source>
        <dbReference type="PROSITE" id="PS50893"/>
    </source>
</evidence>
<keyword evidence="12" id="KW-0378">Hydrolase</keyword>
<evidence type="ECO:0000256" key="1">
    <source>
        <dbReference type="ARBA" id="ARBA00004141"/>
    </source>
</evidence>
<dbReference type="SMART" id="SM00382">
    <property type="entry name" value="AAA"/>
    <property type="match status" value="2"/>
</dbReference>
<dbReference type="OrthoDB" id="6500128at2759"/>
<feature type="domain" description="ABC transmembrane type-1" evidence="11">
    <location>
        <begin position="148"/>
        <end position="418"/>
    </location>
</feature>
<dbReference type="GO" id="GO:0016887">
    <property type="term" value="F:ATP hydrolysis activity"/>
    <property type="evidence" value="ECO:0007669"/>
    <property type="project" value="InterPro"/>
</dbReference>
<dbReference type="FunFam" id="1.20.1560.10:FF:000013">
    <property type="entry name" value="ABC transporter C family member 2"/>
    <property type="match status" value="1"/>
</dbReference>
<feature type="transmembrane region" description="Helical" evidence="9">
    <location>
        <begin position="270"/>
        <end position="287"/>
    </location>
</feature>
<dbReference type="Gene3D" id="3.40.50.300">
    <property type="entry name" value="P-loop containing nucleotide triphosphate hydrolases"/>
    <property type="match status" value="2"/>
</dbReference>
<feature type="transmembrane region" description="Helical" evidence="9">
    <location>
        <begin position="1002"/>
        <end position="1022"/>
    </location>
</feature>
<dbReference type="GO" id="GO:0005524">
    <property type="term" value="F:ATP binding"/>
    <property type="evidence" value="ECO:0007669"/>
    <property type="project" value="UniProtKB-KW"/>
</dbReference>
<dbReference type="SUPFAM" id="SSF52540">
    <property type="entry name" value="P-loop containing nucleoside triphosphate hydrolases"/>
    <property type="match status" value="2"/>
</dbReference>
<dbReference type="CDD" id="cd18596">
    <property type="entry name" value="ABC_6TM_VMR1_D1_like"/>
    <property type="match status" value="1"/>
</dbReference>
<name>A0A0D7BBL2_9AGAR</name>
<feature type="transmembrane region" description="Helical" evidence="9">
    <location>
        <begin position="293"/>
        <end position="316"/>
    </location>
</feature>
<evidence type="ECO:0000256" key="7">
    <source>
        <dbReference type="ARBA" id="ARBA00022989"/>
    </source>
</evidence>
<feature type="transmembrane region" description="Helical" evidence="9">
    <location>
        <begin position="369"/>
        <end position="393"/>
    </location>
</feature>
<evidence type="ECO:0000256" key="2">
    <source>
        <dbReference type="ARBA" id="ARBA00022448"/>
    </source>
</evidence>
<dbReference type="PANTHER" id="PTHR24223">
    <property type="entry name" value="ATP-BINDING CASSETTE SUB-FAMILY C"/>
    <property type="match status" value="1"/>
</dbReference>
<dbReference type="GO" id="GO:0016020">
    <property type="term" value="C:membrane"/>
    <property type="evidence" value="ECO:0007669"/>
    <property type="project" value="UniProtKB-SubCell"/>
</dbReference>